<accession>A0A5Q3QEG9</accession>
<dbReference type="EMBL" id="CP045929">
    <property type="protein sequence ID" value="QGK72340.1"/>
    <property type="molecule type" value="Genomic_DNA"/>
</dbReference>
<sequence>MSGPENGPALVPAFATEQSQVSVKPDLLPAVSALSLLSLFGLPLGWVWSRLAPPQQSTVVDGGATSSVLMESYHSFDALAIFLLLSGGLGVLVGGAAWMLRSRRGPVFLLGAVLGAAVAGWLGMRLGTAFAAGLYALPAASQVGDLVTVAPSIDTPWVVLMAPLGVALAYGLAASWNGMDDLGRRH</sequence>
<reference evidence="3" key="1">
    <citation type="submission" date="2019-11" db="EMBL/GenBank/DDBJ databases">
        <title>The complete genome sequence of Saccharopolyspora sp. E2A.</title>
        <authorList>
            <person name="Zhang G."/>
        </authorList>
    </citation>
    <scope>NUCLEOTIDE SEQUENCE [LARGE SCALE GENOMIC DNA]</scope>
    <source>
        <strain evidence="3">E2A</strain>
    </source>
</reference>
<evidence type="ECO:0000313" key="2">
    <source>
        <dbReference type="EMBL" id="QGK72340.1"/>
    </source>
</evidence>
<feature type="transmembrane region" description="Helical" evidence="1">
    <location>
        <begin position="157"/>
        <end position="176"/>
    </location>
</feature>
<feature type="transmembrane region" description="Helical" evidence="1">
    <location>
        <begin position="107"/>
        <end position="137"/>
    </location>
</feature>
<gene>
    <name evidence="2" type="ORF">GIY23_16285</name>
</gene>
<keyword evidence="1" id="KW-0472">Membrane</keyword>
<keyword evidence="1" id="KW-1133">Transmembrane helix</keyword>
<dbReference type="KEGG" id="sace:GIY23_16285"/>
<proteinExistence type="predicted"/>
<keyword evidence="3" id="KW-1185">Reference proteome</keyword>
<name>A0A5Q3QEG9_9PSEU</name>
<evidence type="ECO:0000313" key="3">
    <source>
        <dbReference type="Proteomes" id="UP000371041"/>
    </source>
</evidence>
<evidence type="ECO:0000256" key="1">
    <source>
        <dbReference type="SAM" id="Phobius"/>
    </source>
</evidence>
<protein>
    <submittedName>
        <fullName evidence="2">DUF2567 domain-containing protein</fullName>
    </submittedName>
</protein>
<organism evidence="2 3">
    <name type="scientific">Allosaccharopolyspora coralli</name>
    <dbReference type="NCBI Taxonomy" id="2665642"/>
    <lineage>
        <taxon>Bacteria</taxon>
        <taxon>Bacillati</taxon>
        <taxon>Actinomycetota</taxon>
        <taxon>Actinomycetes</taxon>
        <taxon>Pseudonocardiales</taxon>
        <taxon>Pseudonocardiaceae</taxon>
        <taxon>Allosaccharopolyspora</taxon>
    </lineage>
</organism>
<dbReference type="AlphaFoldDB" id="A0A5Q3QEG9"/>
<dbReference type="Proteomes" id="UP000371041">
    <property type="component" value="Chromosome"/>
</dbReference>
<feature type="transmembrane region" description="Helical" evidence="1">
    <location>
        <begin position="78"/>
        <end position="100"/>
    </location>
</feature>
<keyword evidence="1" id="KW-0812">Transmembrane</keyword>